<evidence type="ECO:0000256" key="7">
    <source>
        <dbReference type="ARBA" id="ARBA00023125"/>
    </source>
</evidence>
<dbReference type="PANTHER" id="PTHR34353">
    <property type="entry name" value="CRISPR-ASSOCIATED ENDONUCLEASE CAS1 1"/>
    <property type="match status" value="1"/>
</dbReference>
<dbReference type="Gene3D" id="3.100.10.20">
    <property type="entry name" value="CRISPR-associated endonuclease Cas1, N-terminal domain"/>
    <property type="match status" value="1"/>
</dbReference>
<evidence type="ECO:0000256" key="2">
    <source>
        <dbReference type="ARBA" id="ARBA00022723"/>
    </source>
</evidence>
<dbReference type="Gene3D" id="3.30.70.270">
    <property type="match status" value="1"/>
</dbReference>
<evidence type="ECO:0000313" key="13">
    <source>
        <dbReference type="Proteomes" id="UP001476950"/>
    </source>
</evidence>
<dbReference type="Gene3D" id="1.20.120.920">
    <property type="entry name" value="CRISPR-associated endonuclease Cas1, C-terminal domain"/>
    <property type="match status" value="1"/>
</dbReference>
<evidence type="ECO:0000256" key="8">
    <source>
        <dbReference type="ARBA" id="ARBA00023211"/>
    </source>
</evidence>
<dbReference type="InterPro" id="IPR050646">
    <property type="entry name" value="Cas1"/>
</dbReference>
<dbReference type="CDD" id="cd01651">
    <property type="entry name" value="RT_G2_intron"/>
    <property type="match status" value="1"/>
</dbReference>
<dbReference type="SUPFAM" id="SSF56672">
    <property type="entry name" value="DNA/RNA polymerases"/>
    <property type="match status" value="1"/>
</dbReference>
<evidence type="ECO:0000256" key="6">
    <source>
        <dbReference type="ARBA" id="ARBA00023118"/>
    </source>
</evidence>
<keyword evidence="13" id="KW-1185">Reference proteome</keyword>
<organism evidence="12 13">
    <name type="scientific">Stenomitos frigidus AS-A4</name>
    <dbReference type="NCBI Taxonomy" id="2933935"/>
    <lineage>
        <taxon>Bacteria</taxon>
        <taxon>Bacillati</taxon>
        <taxon>Cyanobacteriota</taxon>
        <taxon>Cyanophyceae</taxon>
        <taxon>Leptolyngbyales</taxon>
        <taxon>Leptolyngbyaceae</taxon>
        <taxon>Stenomitos</taxon>
    </lineage>
</organism>
<evidence type="ECO:0000313" key="12">
    <source>
        <dbReference type="EMBL" id="MEP1060601.1"/>
    </source>
</evidence>
<comment type="subunit">
    <text evidence="9 10">Homodimer, forms a heterotetramer with a Cas2 homodimer.</text>
</comment>
<gene>
    <name evidence="10 12" type="primary">cas1</name>
    <name evidence="12" type="ORF">NDI38_19385</name>
</gene>
<protein>
    <recommendedName>
        <fullName evidence="10">CRISPR-associated endonuclease Cas1</fullName>
        <ecNumber evidence="10">3.1.-.-</ecNumber>
    </recommendedName>
</protein>
<keyword evidence="5 10" id="KW-0460">Magnesium</keyword>
<dbReference type="EMBL" id="JAMPLM010000020">
    <property type="protein sequence ID" value="MEP1060601.1"/>
    <property type="molecule type" value="Genomic_DNA"/>
</dbReference>
<feature type="binding site" evidence="10">
    <location>
        <position position="521"/>
    </location>
    <ligand>
        <name>Mn(2+)</name>
        <dbReference type="ChEBI" id="CHEBI:29035"/>
    </ligand>
</feature>
<evidence type="ECO:0000256" key="3">
    <source>
        <dbReference type="ARBA" id="ARBA00022759"/>
    </source>
</evidence>
<evidence type="ECO:0000256" key="10">
    <source>
        <dbReference type="HAMAP-Rule" id="MF_01470"/>
    </source>
</evidence>
<evidence type="ECO:0000256" key="5">
    <source>
        <dbReference type="ARBA" id="ARBA00022842"/>
    </source>
</evidence>
<evidence type="ECO:0000256" key="9">
    <source>
        <dbReference type="ARBA" id="ARBA00038592"/>
    </source>
</evidence>
<comment type="similarity">
    <text evidence="10">Belongs to the CRISPR-associated endonuclease Cas1 family.</text>
</comment>
<feature type="binding site" evidence="10">
    <location>
        <position position="587"/>
    </location>
    <ligand>
        <name>Mn(2+)</name>
        <dbReference type="ChEBI" id="CHEBI:29035"/>
    </ligand>
</feature>
<keyword evidence="2 10" id="KW-0479">Metal-binding</keyword>
<feature type="domain" description="Reverse transcriptase" evidence="11">
    <location>
        <begin position="50"/>
        <end position="276"/>
    </location>
</feature>
<dbReference type="PROSITE" id="PS50878">
    <property type="entry name" value="RT_POL"/>
    <property type="match status" value="1"/>
</dbReference>
<dbReference type="Pfam" id="PF01867">
    <property type="entry name" value="Cas_Cas1"/>
    <property type="match status" value="1"/>
</dbReference>
<keyword evidence="4 10" id="KW-0378">Hydrolase</keyword>
<keyword evidence="3 10" id="KW-0255">Endonuclease</keyword>
<dbReference type="Proteomes" id="UP001476950">
    <property type="component" value="Unassembled WGS sequence"/>
</dbReference>
<feature type="binding site" evidence="10">
    <location>
        <position position="602"/>
    </location>
    <ligand>
        <name>Mn(2+)</name>
        <dbReference type="ChEBI" id="CHEBI:29035"/>
    </ligand>
</feature>
<dbReference type="InterPro" id="IPR002729">
    <property type="entry name" value="CRISPR-assoc_Cas1"/>
</dbReference>
<comment type="function">
    <text evidence="10">CRISPR (clustered regularly interspaced short palindromic repeat), is an adaptive immune system that provides protection against mobile genetic elements (viruses, transposable elements and conjugative plasmids). CRISPR clusters contain spacers, sequences complementary to antecedent mobile elements, and target invading nucleic acids. CRISPR clusters are transcribed and processed into CRISPR RNA (crRNA). Acts as a dsDNA endonuclease. Involved in the integration of spacer DNA into the CRISPR cassette.</text>
</comment>
<dbReference type="InterPro" id="IPR042206">
    <property type="entry name" value="CRISPR-assoc_Cas1_C"/>
</dbReference>
<comment type="caution">
    <text evidence="12">The sequence shown here is derived from an EMBL/GenBank/DDBJ whole genome shotgun (WGS) entry which is preliminary data.</text>
</comment>
<proteinExistence type="inferred from homology"/>
<evidence type="ECO:0000256" key="4">
    <source>
        <dbReference type="ARBA" id="ARBA00022801"/>
    </source>
</evidence>
<dbReference type="InterPro" id="IPR043502">
    <property type="entry name" value="DNA/RNA_pol_sf"/>
</dbReference>
<evidence type="ECO:0000259" key="11">
    <source>
        <dbReference type="PROSITE" id="PS50878"/>
    </source>
</evidence>
<keyword evidence="1 10" id="KW-0540">Nuclease</keyword>
<name>A0ABV0KNN8_9CYAN</name>
<keyword evidence="6 10" id="KW-0051">Antiviral defense</keyword>
<dbReference type="RefSeq" id="WP_190448597.1">
    <property type="nucleotide sequence ID" value="NZ_JAMPLM010000020.1"/>
</dbReference>
<dbReference type="HAMAP" id="MF_01470">
    <property type="entry name" value="Cas1"/>
    <property type="match status" value="1"/>
</dbReference>
<accession>A0ABV0KNN8</accession>
<dbReference type="EC" id="3.1.-.-" evidence="10"/>
<keyword evidence="7 10" id="KW-0238">DNA-binding</keyword>
<dbReference type="InterPro" id="IPR000477">
    <property type="entry name" value="RT_dom"/>
</dbReference>
<dbReference type="Pfam" id="PF00078">
    <property type="entry name" value="RVT_1"/>
    <property type="match status" value="1"/>
</dbReference>
<dbReference type="InterPro" id="IPR043128">
    <property type="entry name" value="Rev_trsase/Diguanyl_cyclase"/>
</dbReference>
<comment type="cofactor">
    <cofactor evidence="10">
        <name>Mg(2+)</name>
        <dbReference type="ChEBI" id="CHEBI:18420"/>
    </cofactor>
    <cofactor evidence="10">
        <name>Mn(2+)</name>
        <dbReference type="ChEBI" id="CHEBI:29035"/>
    </cofactor>
</comment>
<reference evidence="12 13" key="1">
    <citation type="submission" date="2022-04" db="EMBL/GenBank/DDBJ databases">
        <title>Positive selection, recombination, and allopatry shape intraspecific diversity of widespread and dominant cyanobacteria.</title>
        <authorList>
            <person name="Wei J."/>
            <person name="Shu W."/>
            <person name="Hu C."/>
        </authorList>
    </citation>
    <scope>NUCLEOTIDE SEQUENCE [LARGE SCALE GENOMIC DNA]</scope>
    <source>
        <strain evidence="12 13">AS-A4</strain>
    </source>
</reference>
<keyword evidence="8 10" id="KW-0464">Manganese</keyword>
<evidence type="ECO:0000256" key="1">
    <source>
        <dbReference type="ARBA" id="ARBA00022722"/>
    </source>
</evidence>
<sequence>MSGDLVSRFLSDENFQLAWSHVSANRGCAGVDSETIAHFAQNVDHYLKALQNAVAEHTYRPLPLRQLFIPKKLEGWRELRVPTVRDRIVQQALLNILHPLLEPQFEPCSFAYRPGRSHLMAVQQVGKWRDRGYEWVLDADIVQFFDAIEHSRLFAEIQERLNEPCFLALLQAWVMVGVLTTEGIVLPTKGVPQGSVVSPILANIYLDDLDEILTTLGHRVVRFADDFVILARTEQRLLQAKQDVSQLLAGMGLELHPGKTQITTFDKGFRFLGHVFAGDVIVVSKKAKPLPLSEPSQGKELQLVHADPDLPSSQMQQAMVEALKTAQHPIPPPLFVVLGYKVREAQPVTICSNEAPWNPTMSTLYLMQQGTTLKREQERLIIQPPKGAATEVPLREVQHILVFGNIQLTTAVISTCLEQPIPVIFLTQMGEYKGHLWSAEAADLVVETAQFQRRQEAEFQRSMARELVQGKLWNSKQLLLRLNRKRQLAAVTAVINQLDEDREAVSRLENTQTLDQIRGYEGAGAARYFTALNQLIVHPGFVLQERVFHPPTDPMNALLSFAYTLLFNNVFSLLLVEGLNPYLGHLHGAERPKPYLAFDLMEEWRSPIADTLVMKLVNQKILSPTDFTYPNEAGGVYLGSSARRLFLKHFDARLNEQLSHPDVQQQVSYRRAIQLQIQRYKRAVLGNQPYQAFRRVI</sequence>
<dbReference type="CDD" id="cd09634">
    <property type="entry name" value="Cas1_I-II-III"/>
    <property type="match status" value="1"/>
</dbReference>
<dbReference type="NCBIfam" id="TIGR00287">
    <property type="entry name" value="cas1"/>
    <property type="match status" value="1"/>
</dbReference>
<dbReference type="InterPro" id="IPR042211">
    <property type="entry name" value="CRISPR-assoc_Cas1_N"/>
</dbReference>
<dbReference type="GO" id="GO:0004519">
    <property type="term" value="F:endonuclease activity"/>
    <property type="evidence" value="ECO:0007669"/>
    <property type="project" value="UniProtKB-KW"/>
</dbReference>
<dbReference type="PANTHER" id="PTHR34353:SF2">
    <property type="entry name" value="CRISPR-ASSOCIATED ENDONUCLEASE CAS1 1"/>
    <property type="match status" value="1"/>
</dbReference>